<dbReference type="EMBL" id="JAMOIM010000006">
    <property type="protein sequence ID" value="MCW6508660.1"/>
    <property type="molecule type" value="Genomic_DNA"/>
</dbReference>
<proteinExistence type="predicted"/>
<evidence type="ECO:0000313" key="2">
    <source>
        <dbReference type="EMBL" id="MCW6508660.1"/>
    </source>
</evidence>
<comment type="caution">
    <text evidence="2">The sequence shown here is derived from an EMBL/GenBank/DDBJ whole genome shotgun (WGS) entry which is preliminary data.</text>
</comment>
<sequence length="111" mass="12047">MTKRPRLSQNLRPPLAEGRDTASQSPRTEIAPPGPEIEVAQAQPMALPPSTPRPAVSLPPGREPDTLPRIFGDAMLALSLASTFAWTQGLMLQLRLSGHLMSPPREDHPAR</sequence>
<name>A0AA42CMS3_9HYPH</name>
<feature type="region of interest" description="Disordered" evidence="1">
    <location>
        <begin position="1"/>
        <end position="64"/>
    </location>
</feature>
<dbReference type="Proteomes" id="UP001165667">
    <property type="component" value="Unassembled WGS sequence"/>
</dbReference>
<gene>
    <name evidence="2" type="ORF">M8523_11590</name>
</gene>
<dbReference type="RefSeq" id="WP_282585027.1">
    <property type="nucleotide sequence ID" value="NZ_JAMOIM010000006.1"/>
</dbReference>
<protein>
    <submittedName>
        <fullName evidence="2">Uncharacterized protein</fullName>
    </submittedName>
</protein>
<evidence type="ECO:0000256" key="1">
    <source>
        <dbReference type="SAM" id="MobiDB-lite"/>
    </source>
</evidence>
<accession>A0AA42CMS3</accession>
<reference evidence="2" key="1">
    <citation type="submission" date="2022-05" db="EMBL/GenBank/DDBJ databases">
        <authorList>
            <person name="Pankratov T."/>
        </authorList>
    </citation>
    <scope>NUCLEOTIDE SEQUENCE</scope>
    <source>
        <strain evidence="2">BP6-180914</strain>
    </source>
</reference>
<organism evidence="2 3">
    <name type="scientific">Lichenifustis flavocetrariae</name>
    <dbReference type="NCBI Taxonomy" id="2949735"/>
    <lineage>
        <taxon>Bacteria</taxon>
        <taxon>Pseudomonadati</taxon>
        <taxon>Pseudomonadota</taxon>
        <taxon>Alphaproteobacteria</taxon>
        <taxon>Hyphomicrobiales</taxon>
        <taxon>Lichenihabitantaceae</taxon>
        <taxon>Lichenifustis</taxon>
    </lineage>
</organism>
<keyword evidence="3" id="KW-1185">Reference proteome</keyword>
<dbReference type="AlphaFoldDB" id="A0AA42CMS3"/>
<evidence type="ECO:0000313" key="3">
    <source>
        <dbReference type="Proteomes" id="UP001165667"/>
    </source>
</evidence>